<feature type="region of interest" description="Disordered" evidence="1">
    <location>
        <begin position="1"/>
        <end position="46"/>
    </location>
</feature>
<feature type="transmembrane region" description="Helical" evidence="2">
    <location>
        <begin position="273"/>
        <end position="296"/>
    </location>
</feature>
<dbReference type="Proteomes" id="UP000694941">
    <property type="component" value="Unplaced"/>
</dbReference>
<evidence type="ECO:0000256" key="1">
    <source>
        <dbReference type="SAM" id="MobiDB-lite"/>
    </source>
</evidence>
<dbReference type="RefSeq" id="XP_022244487.1">
    <property type="nucleotide sequence ID" value="XM_022388779.1"/>
</dbReference>
<accession>A0ABM1SLI1</accession>
<dbReference type="PANTHER" id="PTHR31193:SF1">
    <property type="entry name" value="TRANSMEMBRANE PROTEIN 268"/>
    <property type="match status" value="1"/>
</dbReference>
<reference evidence="4" key="1">
    <citation type="submission" date="2025-08" db="UniProtKB">
        <authorList>
            <consortium name="RefSeq"/>
        </authorList>
    </citation>
    <scope>IDENTIFICATION</scope>
    <source>
        <tissue evidence="4">Muscle</tissue>
    </source>
</reference>
<dbReference type="InterPro" id="IPR028054">
    <property type="entry name" value="DUF4481"/>
</dbReference>
<keyword evidence="3" id="KW-1185">Reference proteome</keyword>
<feature type="compositionally biased region" description="Polar residues" evidence="1">
    <location>
        <begin position="8"/>
        <end position="26"/>
    </location>
</feature>
<dbReference type="Pfam" id="PF14800">
    <property type="entry name" value="DUF4481"/>
    <property type="match status" value="1"/>
</dbReference>
<dbReference type="PANTHER" id="PTHR31193">
    <property type="entry name" value="TRANSMEMBRANE PROTEIN C9ORF91"/>
    <property type="match status" value="1"/>
</dbReference>
<protein>
    <submittedName>
        <fullName evidence="4">Uncharacterized protein LOC106461749</fullName>
    </submittedName>
</protein>
<keyword evidence="2" id="KW-1133">Transmembrane helix</keyword>
<proteinExistence type="predicted"/>
<dbReference type="GeneID" id="106461749"/>
<keyword evidence="2" id="KW-0812">Transmembrane</keyword>
<evidence type="ECO:0000256" key="2">
    <source>
        <dbReference type="SAM" id="Phobius"/>
    </source>
</evidence>
<keyword evidence="2" id="KW-0472">Membrane</keyword>
<feature type="compositionally biased region" description="Low complexity" evidence="1">
    <location>
        <begin position="111"/>
        <end position="122"/>
    </location>
</feature>
<name>A0ABM1SLI1_LIMPO</name>
<feature type="transmembrane region" description="Helical" evidence="2">
    <location>
        <begin position="249"/>
        <end position="267"/>
    </location>
</feature>
<sequence>MSEKFESSENGNAQLSSPQSTSSGLESTELAEDSIDPKPPLSSSWIKFGEEKSGIATIEPSHIVQVSSHSHPLSEDSQFNLEAFADATESNFYEGRRSASPKSIPDSYVHSKPSPSCTKSTPALSVLSPQMPKISKSTTNNHINNVSTQNVAQNFHNDLQSVPLSDNTNQTSRHGHGIQQDFSNGDIVVKLLPMNQKCPWVTKAEFKPELVPEELMAQGLSLTVEDYVMAMQVLVNDVRFNMYIICYKRVLLIWIILGFIILLSLLLSGVRGLALFGGGIVWLVINAMGIFVCMWLKLKLYRMLERCMASVNALLYKQNILVGLLDIGKISCHKINLIFIYFDVSYCLNYLKNMLENEEPVRKEHASEVSVICFTTIQYVRE</sequence>
<evidence type="ECO:0000313" key="4">
    <source>
        <dbReference type="RefSeq" id="XP_022244487.1"/>
    </source>
</evidence>
<organism evidence="3 4">
    <name type="scientific">Limulus polyphemus</name>
    <name type="common">Atlantic horseshoe crab</name>
    <dbReference type="NCBI Taxonomy" id="6850"/>
    <lineage>
        <taxon>Eukaryota</taxon>
        <taxon>Metazoa</taxon>
        <taxon>Ecdysozoa</taxon>
        <taxon>Arthropoda</taxon>
        <taxon>Chelicerata</taxon>
        <taxon>Merostomata</taxon>
        <taxon>Xiphosura</taxon>
        <taxon>Limulidae</taxon>
        <taxon>Limulus</taxon>
    </lineage>
</organism>
<evidence type="ECO:0000313" key="3">
    <source>
        <dbReference type="Proteomes" id="UP000694941"/>
    </source>
</evidence>
<feature type="region of interest" description="Disordered" evidence="1">
    <location>
        <begin position="95"/>
        <end position="124"/>
    </location>
</feature>
<gene>
    <name evidence="4" type="primary">LOC106461749</name>
</gene>